<evidence type="ECO:0000313" key="3">
    <source>
        <dbReference type="Proteomes" id="UP000178721"/>
    </source>
</evidence>
<accession>A0A1G2E5H3</accession>
<sequence>MKHWVFLKKYFLLLGFWNNINKGRFNKFNKSKIMEIGTNLEKSSFLSPVKNISILLLIGGIGSLIMALPYLIISTFLGMLQLIIAVGLITTSFGLRKMKKWGLYGYTAIAIFALFGPIYYFLTSHGTDTIQLVSVAVEILFLVYFWRISKKFN</sequence>
<feature type="transmembrane region" description="Helical" evidence="1">
    <location>
        <begin position="129"/>
        <end position="146"/>
    </location>
</feature>
<comment type="caution">
    <text evidence="2">The sequence shown here is derived from an EMBL/GenBank/DDBJ whole genome shotgun (WGS) entry which is preliminary data.</text>
</comment>
<feature type="transmembrane region" description="Helical" evidence="1">
    <location>
        <begin position="52"/>
        <end position="73"/>
    </location>
</feature>
<proteinExistence type="predicted"/>
<name>A0A1G2E5H3_9BACT</name>
<dbReference type="Proteomes" id="UP000178721">
    <property type="component" value="Unassembled WGS sequence"/>
</dbReference>
<dbReference type="EMBL" id="MHMA01000016">
    <property type="protein sequence ID" value="OGZ20338.1"/>
    <property type="molecule type" value="Genomic_DNA"/>
</dbReference>
<protein>
    <recommendedName>
        <fullName evidence="4">DUF2127 domain-containing protein</fullName>
    </recommendedName>
</protein>
<evidence type="ECO:0000313" key="2">
    <source>
        <dbReference type="EMBL" id="OGZ20338.1"/>
    </source>
</evidence>
<feature type="transmembrane region" description="Helical" evidence="1">
    <location>
        <begin position="79"/>
        <end position="96"/>
    </location>
</feature>
<keyword evidence="1" id="KW-0812">Transmembrane</keyword>
<keyword evidence="1" id="KW-0472">Membrane</keyword>
<keyword evidence="1" id="KW-1133">Transmembrane helix</keyword>
<evidence type="ECO:0000256" key="1">
    <source>
        <dbReference type="SAM" id="Phobius"/>
    </source>
</evidence>
<feature type="transmembrane region" description="Helical" evidence="1">
    <location>
        <begin position="103"/>
        <end position="123"/>
    </location>
</feature>
<reference evidence="2 3" key="1">
    <citation type="journal article" date="2016" name="Nat. Commun.">
        <title>Thousands of microbial genomes shed light on interconnected biogeochemical processes in an aquifer system.</title>
        <authorList>
            <person name="Anantharaman K."/>
            <person name="Brown C.T."/>
            <person name="Hug L.A."/>
            <person name="Sharon I."/>
            <person name="Castelle C.J."/>
            <person name="Probst A.J."/>
            <person name="Thomas B.C."/>
            <person name="Singh A."/>
            <person name="Wilkins M.J."/>
            <person name="Karaoz U."/>
            <person name="Brodie E.L."/>
            <person name="Williams K.H."/>
            <person name="Hubbard S.S."/>
            <person name="Banfield J.F."/>
        </authorList>
    </citation>
    <scope>NUCLEOTIDE SEQUENCE [LARGE SCALE GENOMIC DNA]</scope>
</reference>
<organism evidence="2 3">
    <name type="scientific">Candidatus Nealsonbacteria bacterium RIFCSPHIGHO2_01_FULL_43_31</name>
    <dbReference type="NCBI Taxonomy" id="1801665"/>
    <lineage>
        <taxon>Bacteria</taxon>
        <taxon>Candidatus Nealsoniibacteriota</taxon>
    </lineage>
</organism>
<gene>
    <name evidence="2" type="ORF">A2654_00260</name>
</gene>
<evidence type="ECO:0008006" key="4">
    <source>
        <dbReference type="Google" id="ProtNLM"/>
    </source>
</evidence>
<dbReference type="AlphaFoldDB" id="A0A1G2E5H3"/>